<dbReference type="RefSeq" id="XP_001440447.1">
    <property type="nucleotide sequence ID" value="XM_001440410.1"/>
</dbReference>
<dbReference type="InterPro" id="IPR057748">
    <property type="entry name" value="NFRKB_WH_2"/>
</dbReference>
<evidence type="ECO:0000313" key="3">
    <source>
        <dbReference type="EMBL" id="CAK73050.1"/>
    </source>
</evidence>
<reference evidence="3 4" key="1">
    <citation type="journal article" date="2006" name="Nature">
        <title>Global trends of whole-genome duplications revealed by the ciliate Paramecium tetraurelia.</title>
        <authorList>
            <consortium name="Genoscope"/>
            <person name="Aury J.-M."/>
            <person name="Jaillon O."/>
            <person name="Duret L."/>
            <person name="Noel B."/>
            <person name="Jubin C."/>
            <person name="Porcel B.M."/>
            <person name="Segurens B."/>
            <person name="Daubin V."/>
            <person name="Anthouard V."/>
            <person name="Aiach N."/>
            <person name="Arnaiz O."/>
            <person name="Billaut A."/>
            <person name="Beisson J."/>
            <person name="Blanc I."/>
            <person name="Bouhouche K."/>
            <person name="Camara F."/>
            <person name="Duharcourt S."/>
            <person name="Guigo R."/>
            <person name="Gogendeau D."/>
            <person name="Katinka M."/>
            <person name="Keller A.-M."/>
            <person name="Kissmehl R."/>
            <person name="Klotz C."/>
            <person name="Koll F."/>
            <person name="Le Moue A."/>
            <person name="Lepere C."/>
            <person name="Malinsky S."/>
            <person name="Nowacki M."/>
            <person name="Nowak J.K."/>
            <person name="Plattner H."/>
            <person name="Poulain J."/>
            <person name="Ruiz F."/>
            <person name="Serrano V."/>
            <person name="Zagulski M."/>
            <person name="Dessen P."/>
            <person name="Betermier M."/>
            <person name="Weissenbach J."/>
            <person name="Scarpelli C."/>
            <person name="Schachter V."/>
            <person name="Sperling L."/>
            <person name="Meyer E."/>
            <person name="Cohen J."/>
            <person name="Wincker P."/>
        </authorList>
    </citation>
    <scope>NUCLEOTIDE SEQUENCE [LARGE SCALE GENOMIC DNA]</scope>
    <source>
        <strain evidence="3 4">Stock d4-2</strain>
    </source>
</reference>
<dbReference type="GO" id="GO:0031011">
    <property type="term" value="C:Ino80 complex"/>
    <property type="evidence" value="ECO:0007669"/>
    <property type="project" value="InterPro"/>
</dbReference>
<protein>
    <recommendedName>
        <fullName evidence="2">Nuclear factor related to kappa-B-binding protein second winged helix domain-containing protein</fullName>
    </recommendedName>
</protein>
<organism evidence="3 4">
    <name type="scientific">Paramecium tetraurelia</name>
    <dbReference type="NCBI Taxonomy" id="5888"/>
    <lineage>
        <taxon>Eukaryota</taxon>
        <taxon>Sar</taxon>
        <taxon>Alveolata</taxon>
        <taxon>Ciliophora</taxon>
        <taxon>Intramacronucleata</taxon>
        <taxon>Oligohymenophorea</taxon>
        <taxon>Peniculida</taxon>
        <taxon>Parameciidae</taxon>
        <taxon>Paramecium</taxon>
    </lineage>
</organism>
<dbReference type="HOGENOM" id="CLU_603363_0_0_1"/>
<evidence type="ECO:0000313" key="4">
    <source>
        <dbReference type="Proteomes" id="UP000000600"/>
    </source>
</evidence>
<dbReference type="OrthoDB" id="70874at2759"/>
<dbReference type="Proteomes" id="UP000000600">
    <property type="component" value="Unassembled WGS sequence"/>
</dbReference>
<dbReference type="Pfam" id="PF25793">
    <property type="entry name" value="WHD_2nd_NFRKB"/>
    <property type="match status" value="1"/>
</dbReference>
<feature type="domain" description="Nuclear factor related to kappa-B-binding protein second winged helix" evidence="2">
    <location>
        <begin position="321"/>
        <end position="458"/>
    </location>
</feature>
<feature type="region of interest" description="Disordered" evidence="1">
    <location>
        <begin position="462"/>
        <end position="486"/>
    </location>
</feature>
<evidence type="ECO:0000259" key="2">
    <source>
        <dbReference type="Pfam" id="PF25793"/>
    </source>
</evidence>
<dbReference type="GeneID" id="5026232"/>
<proteinExistence type="predicted"/>
<dbReference type="eggNOG" id="KOG1927">
    <property type="taxonomic scope" value="Eukaryota"/>
</dbReference>
<gene>
    <name evidence="3" type="ORF">GSPATT00009398001</name>
</gene>
<dbReference type="PANTHER" id="PTHR13052:SF3">
    <property type="entry name" value="NUCLEAR FACTOR RELATED TO KAPPA-B-BINDING PROTEIN"/>
    <property type="match status" value="1"/>
</dbReference>
<sequence length="486" mass="56328">MNSRVDHYQKTYQTNKKNLEQFVEQCNCMDKIVQKCCMTILSNSQAMKVKTKNKVIFQGDKVILYYKGQQYTFPLSIMALASLENVLKYLSQVFSVENFTKQEIDSLCCLLPEADLQLFQDVIEGTKNFHFGNPLNIFLTKMKSGYFTRNKEICEKLEQKISRNHLNEYYSNLYDCFHKDQNRIQNALQRKKRIIFQRSPSSISEDYEISKQVKLDENDELEDDGFSTQTSQSQSSANVQQYSLQPQPQIQQQFIPSAQSLFIITPITPLPPLTSTSIATTAMTLALMQAKKSIKQQNKNQTQNFQESNIPNGQTNKEWLEFYWKQERERYQNPLQPYTFTCIDSSKVTVAPVAKKLISGSSQKPRQHELLKNERPTYVTILSLVRDASARLPKGFGTRADIVNLVRDSQYINENLPEEKMSSIISGALDRLHQSSDPCVKYDQEKKIWIYLHHDRDSSYPEWQVATPAKNNSNKKKGQFKDDQEI</sequence>
<dbReference type="EMBL" id="CT868141">
    <property type="protein sequence ID" value="CAK73050.1"/>
    <property type="molecule type" value="Genomic_DNA"/>
</dbReference>
<feature type="region of interest" description="Disordered" evidence="1">
    <location>
        <begin position="221"/>
        <end position="243"/>
    </location>
</feature>
<evidence type="ECO:0000256" key="1">
    <source>
        <dbReference type="SAM" id="MobiDB-lite"/>
    </source>
</evidence>
<accession>A0CQI3</accession>
<dbReference type="KEGG" id="ptm:GSPATT00009398001"/>
<keyword evidence="4" id="KW-1185">Reference proteome</keyword>
<dbReference type="STRING" id="5888.A0CQI3"/>
<dbReference type="OMA" id="GQTNKEW"/>
<dbReference type="AlphaFoldDB" id="A0CQI3"/>
<dbReference type="InterPro" id="IPR024867">
    <property type="entry name" value="NFRKB"/>
</dbReference>
<name>A0CQI3_PARTE</name>
<dbReference type="InParanoid" id="A0CQI3"/>
<dbReference type="PANTHER" id="PTHR13052">
    <property type="entry name" value="NFRKB-RELATED"/>
    <property type="match status" value="1"/>
</dbReference>
<feature type="compositionally biased region" description="Low complexity" evidence="1">
    <location>
        <begin position="227"/>
        <end position="243"/>
    </location>
</feature>